<organism evidence="1">
    <name type="scientific">viral metagenome</name>
    <dbReference type="NCBI Taxonomy" id="1070528"/>
    <lineage>
        <taxon>unclassified sequences</taxon>
        <taxon>metagenomes</taxon>
        <taxon>organismal metagenomes</taxon>
    </lineage>
</organism>
<sequence length="97" mass="11568">MVNSLVKTRNEKKKLIWDWYAHDPKTKHWVHRHSSIKRFLTELLKDLTDEWKNDLALSEICPLKGWDKMNHFGDRSCKLIDGATQRFNIKCALYSKP</sequence>
<dbReference type="EMBL" id="MN739436">
    <property type="protein sequence ID" value="QHT04658.1"/>
    <property type="molecule type" value="Genomic_DNA"/>
</dbReference>
<protein>
    <submittedName>
        <fullName evidence="1">Uncharacterized protein</fullName>
    </submittedName>
</protein>
<proteinExistence type="predicted"/>
<reference evidence="1" key="1">
    <citation type="journal article" date="2020" name="Nature">
        <title>Giant virus diversity and host interactions through global metagenomics.</title>
        <authorList>
            <person name="Schulz F."/>
            <person name="Roux S."/>
            <person name="Paez-Espino D."/>
            <person name="Jungbluth S."/>
            <person name="Walsh D.A."/>
            <person name="Denef V.J."/>
            <person name="McMahon K.D."/>
            <person name="Konstantinidis K.T."/>
            <person name="Eloe-Fadrosh E.A."/>
            <person name="Kyrpides N.C."/>
            <person name="Woyke T."/>
        </authorList>
    </citation>
    <scope>NUCLEOTIDE SEQUENCE</scope>
    <source>
        <strain evidence="1">GVMAG-M-3300021343-4</strain>
    </source>
</reference>
<dbReference type="AlphaFoldDB" id="A0A6C0CJ88"/>
<accession>A0A6C0CJ88</accession>
<name>A0A6C0CJ88_9ZZZZ</name>
<evidence type="ECO:0000313" key="1">
    <source>
        <dbReference type="EMBL" id="QHT04658.1"/>
    </source>
</evidence>